<dbReference type="EMBL" id="JAINDJ010000004">
    <property type="protein sequence ID" value="KAG9450749.1"/>
    <property type="molecule type" value="Genomic_DNA"/>
</dbReference>
<dbReference type="InterPro" id="IPR011417">
    <property type="entry name" value="ANTH_dom"/>
</dbReference>
<dbReference type="FunFam" id="1.25.40.90:FF:000035">
    <property type="entry name" value="Putative clathrin assembly protein At4g40080"/>
    <property type="match status" value="1"/>
</dbReference>
<dbReference type="SUPFAM" id="SSF48464">
    <property type="entry name" value="ENTH/VHS domain"/>
    <property type="match status" value="1"/>
</dbReference>
<dbReference type="AlphaFoldDB" id="A0AAV7EQ79"/>
<evidence type="ECO:0000256" key="4">
    <source>
        <dbReference type="ARBA" id="ARBA00022583"/>
    </source>
</evidence>
<dbReference type="GO" id="GO:0072583">
    <property type="term" value="P:clathrin-dependent endocytosis"/>
    <property type="evidence" value="ECO:0007669"/>
    <property type="project" value="InterPro"/>
</dbReference>
<proteinExistence type="predicted"/>
<dbReference type="GO" id="GO:0005546">
    <property type="term" value="F:phosphatidylinositol-4,5-bisphosphate binding"/>
    <property type="evidence" value="ECO:0007669"/>
    <property type="project" value="TreeGrafter"/>
</dbReference>
<dbReference type="GO" id="GO:0006900">
    <property type="term" value="P:vesicle budding from membrane"/>
    <property type="evidence" value="ECO:0007669"/>
    <property type="project" value="TreeGrafter"/>
</dbReference>
<evidence type="ECO:0000256" key="7">
    <source>
        <dbReference type="ARBA" id="ARBA00023176"/>
    </source>
</evidence>
<evidence type="ECO:0000313" key="11">
    <source>
        <dbReference type="Proteomes" id="UP000825729"/>
    </source>
</evidence>
<gene>
    <name evidence="10" type="ORF">H6P81_010714</name>
</gene>
<comment type="subcellular location">
    <subcellularLocation>
        <location evidence="1">Cytoplasmic vesicle</location>
        <location evidence="1">Clathrin-coated vesicle</location>
    </subcellularLocation>
    <subcellularLocation>
        <location evidence="2">Golgi apparatus</location>
    </subcellularLocation>
    <subcellularLocation>
        <location evidence="3">Membrane</location>
        <location evidence="3">Clathrin-coated pit</location>
    </subcellularLocation>
</comment>
<evidence type="ECO:0000256" key="2">
    <source>
        <dbReference type="ARBA" id="ARBA00004555"/>
    </source>
</evidence>
<dbReference type="PANTHER" id="PTHR22951:SF76">
    <property type="entry name" value="OS09G0468150 PROTEIN"/>
    <property type="match status" value="1"/>
</dbReference>
<dbReference type="GO" id="GO:0030136">
    <property type="term" value="C:clathrin-coated vesicle"/>
    <property type="evidence" value="ECO:0007669"/>
    <property type="project" value="UniProtKB-SubCell"/>
</dbReference>
<evidence type="ECO:0000256" key="3">
    <source>
        <dbReference type="ARBA" id="ARBA00004600"/>
    </source>
</evidence>
<dbReference type="Pfam" id="PF07651">
    <property type="entry name" value="ANTH"/>
    <property type="match status" value="1"/>
</dbReference>
<dbReference type="GO" id="GO:0005545">
    <property type="term" value="F:1-phosphatidylinositol binding"/>
    <property type="evidence" value="ECO:0007669"/>
    <property type="project" value="TreeGrafter"/>
</dbReference>
<evidence type="ECO:0000256" key="8">
    <source>
        <dbReference type="ARBA" id="ARBA00023329"/>
    </source>
</evidence>
<keyword evidence="7" id="KW-0168">Coated pit</keyword>
<keyword evidence="8" id="KW-0968">Cytoplasmic vesicle</keyword>
<dbReference type="InterPro" id="IPR045192">
    <property type="entry name" value="AP180-like"/>
</dbReference>
<dbReference type="GO" id="GO:0005905">
    <property type="term" value="C:clathrin-coated pit"/>
    <property type="evidence" value="ECO:0007669"/>
    <property type="project" value="UniProtKB-SubCell"/>
</dbReference>
<keyword evidence="11" id="KW-1185">Reference proteome</keyword>
<dbReference type="GO" id="GO:0032050">
    <property type="term" value="F:clathrin heavy chain binding"/>
    <property type="evidence" value="ECO:0007669"/>
    <property type="project" value="TreeGrafter"/>
</dbReference>
<evidence type="ECO:0000256" key="5">
    <source>
        <dbReference type="ARBA" id="ARBA00023034"/>
    </source>
</evidence>
<dbReference type="CDD" id="cd16987">
    <property type="entry name" value="ANTH_N_AP180_plant"/>
    <property type="match status" value="1"/>
</dbReference>
<dbReference type="SMART" id="SM00273">
    <property type="entry name" value="ENTH"/>
    <property type="match status" value="1"/>
</dbReference>
<protein>
    <recommendedName>
        <fullName evidence="9">ENTH domain-containing protein</fullName>
    </recommendedName>
</protein>
<dbReference type="InterPro" id="IPR008942">
    <property type="entry name" value="ENTH_VHS"/>
</dbReference>
<dbReference type="GO" id="GO:0005794">
    <property type="term" value="C:Golgi apparatus"/>
    <property type="evidence" value="ECO:0007669"/>
    <property type="project" value="UniProtKB-SubCell"/>
</dbReference>
<dbReference type="Proteomes" id="UP000825729">
    <property type="component" value="Unassembled WGS sequence"/>
</dbReference>
<organism evidence="10 11">
    <name type="scientific">Aristolochia fimbriata</name>
    <name type="common">White veined hardy Dutchman's pipe vine</name>
    <dbReference type="NCBI Taxonomy" id="158543"/>
    <lineage>
        <taxon>Eukaryota</taxon>
        <taxon>Viridiplantae</taxon>
        <taxon>Streptophyta</taxon>
        <taxon>Embryophyta</taxon>
        <taxon>Tracheophyta</taxon>
        <taxon>Spermatophyta</taxon>
        <taxon>Magnoliopsida</taxon>
        <taxon>Magnoliidae</taxon>
        <taxon>Piperales</taxon>
        <taxon>Aristolochiaceae</taxon>
        <taxon>Aristolochia</taxon>
    </lineage>
</organism>
<evidence type="ECO:0000259" key="9">
    <source>
        <dbReference type="PROSITE" id="PS50942"/>
    </source>
</evidence>
<evidence type="ECO:0000256" key="6">
    <source>
        <dbReference type="ARBA" id="ARBA00023136"/>
    </source>
</evidence>
<reference evidence="10 11" key="1">
    <citation type="submission" date="2021-07" db="EMBL/GenBank/DDBJ databases">
        <title>The Aristolochia fimbriata genome: insights into angiosperm evolution, floral development and chemical biosynthesis.</title>
        <authorList>
            <person name="Jiao Y."/>
        </authorList>
    </citation>
    <scope>NUCLEOTIDE SEQUENCE [LARGE SCALE GENOMIC DNA]</scope>
    <source>
        <strain evidence="10">IBCAS-2021</strain>
        <tissue evidence="10">Leaf</tissue>
    </source>
</reference>
<dbReference type="GO" id="GO:0048268">
    <property type="term" value="P:clathrin coat assembly"/>
    <property type="evidence" value="ECO:0007669"/>
    <property type="project" value="InterPro"/>
</dbReference>
<name>A0AAV7EQ79_ARIFI</name>
<dbReference type="PANTHER" id="PTHR22951">
    <property type="entry name" value="CLATHRIN ASSEMBLY PROTEIN"/>
    <property type="match status" value="1"/>
</dbReference>
<accession>A0AAV7EQ79</accession>
<dbReference type="InterPro" id="IPR013809">
    <property type="entry name" value="ENTH"/>
</dbReference>
<dbReference type="GO" id="GO:0000149">
    <property type="term" value="F:SNARE binding"/>
    <property type="evidence" value="ECO:0007669"/>
    <property type="project" value="TreeGrafter"/>
</dbReference>
<comment type="caution">
    <text evidence="10">The sequence shown here is derived from an EMBL/GenBank/DDBJ whole genome shotgun (WGS) entry which is preliminary data.</text>
</comment>
<evidence type="ECO:0000313" key="10">
    <source>
        <dbReference type="EMBL" id="KAG9450749.1"/>
    </source>
</evidence>
<feature type="domain" description="ENTH" evidence="9">
    <location>
        <begin position="26"/>
        <end position="164"/>
    </location>
</feature>
<dbReference type="PROSITE" id="PS50942">
    <property type="entry name" value="ENTH"/>
    <property type="match status" value="1"/>
</dbReference>
<dbReference type="Gene3D" id="1.25.40.90">
    <property type="match status" value="1"/>
</dbReference>
<dbReference type="InterPro" id="IPR048050">
    <property type="entry name" value="ANTH_N_plant"/>
</dbReference>
<keyword evidence="4" id="KW-0254">Endocytosis</keyword>
<keyword evidence="6" id="KW-0472">Membrane</keyword>
<keyword evidence="5" id="KW-0333">Golgi apparatus</keyword>
<sequence length="350" mass="38665">MGRPPSFRDILGYFKDKASITKATLLSKPDSSSPHLAVLRATTHDPATPPEDKHLDRLLSLGHGSRLTAAACIEALMDRLHTTRNSSVALKCLISIHHVISNGSFILQDQLSVYPSSGGRNYLNLSNFRDESNPVAWQLSLWVRWYARVLEQMLYASRVLGTFLSQTAGGATGDETLEALSNGDLVKEIDALVGVVEEIGKVPEYAYFQENRLAGEVVRLVGDESILIQKEILGRVKETRERLGCLSFGDSVELVCVLKRLEDCKQRVLFLCSVEEKRKLVGGDVLLSLVREMKEKIGMVGEIRGEGRAVLKGRGRGSESARLFERVVRTGDSVCFPSARIETRVLSRLG</sequence>
<evidence type="ECO:0000256" key="1">
    <source>
        <dbReference type="ARBA" id="ARBA00004132"/>
    </source>
</evidence>